<evidence type="ECO:0000313" key="11">
    <source>
        <dbReference type="EMBL" id="CAH0380233.1"/>
    </source>
</evidence>
<dbReference type="Pfam" id="PF16881">
    <property type="entry name" value="LIAS_N"/>
    <property type="match status" value="1"/>
</dbReference>
<keyword evidence="12" id="KW-1185">Reference proteome</keyword>
<dbReference type="SMART" id="SM00729">
    <property type="entry name" value="Elp3"/>
    <property type="match status" value="1"/>
</dbReference>
<feature type="binding site" evidence="9">
    <location>
        <position position="326"/>
    </location>
    <ligand>
        <name>[4Fe-4S] cluster</name>
        <dbReference type="ChEBI" id="CHEBI:49883"/>
        <label>1</label>
    </ligand>
</feature>
<evidence type="ECO:0000256" key="4">
    <source>
        <dbReference type="ARBA" id="ARBA00022691"/>
    </source>
</evidence>
<dbReference type="UniPathway" id="UPA00538">
    <property type="reaction ID" value="UER00593"/>
</dbReference>
<dbReference type="GO" id="GO:0046872">
    <property type="term" value="F:metal ion binding"/>
    <property type="evidence" value="ECO:0007669"/>
    <property type="project" value="UniProtKB-KW"/>
</dbReference>
<dbReference type="InterPro" id="IPR003698">
    <property type="entry name" value="Lipoyl_synth"/>
</dbReference>
<dbReference type="GO" id="GO:0005739">
    <property type="term" value="C:mitochondrion"/>
    <property type="evidence" value="ECO:0007669"/>
    <property type="project" value="UniProtKB-SubCell"/>
</dbReference>
<evidence type="ECO:0000256" key="8">
    <source>
        <dbReference type="ARBA" id="ARBA00047326"/>
    </source>
</evidence>
<dbReference type="EMBL" id="CAKKNE010000006">
    <property type="protein sequence ID" value="CAH0380233.1"/>
    <property type="molecule type" value="Genomic_DNA"/>
</dbReference>
<comment type="cofactor">
    <cofactor evidence="9">
        <name>[4Fe-4S] cluster</name>
        <dbReference type="ChEBI" id="CHEBI:49883"/>
    </cofactor>
    <text evidence="9">Binds 2 [4Fe-4S] clusters per subunit. One cluster is coordinated with 3 cysteines and an exchangeable S-adenosyl-L-methionine.</text>
</comment>
<dbReference type="InterPro" id="IPR006638">
    <property type="entry name" value="Elp3/MiaA/NifB-like_rSAM"/>
</dbReference>
<dbReference type="Pfam" id="PF04055">
    <property type="entry name" value="Radical_SAM"/>
    <property type="match status" value="1"/>
</dbReference>
<dbReference type="GO" id="GO:0016992">
    <property type="term" value="F:lipoate synthase activity"/>
    <property type="evidence" value="ECO:0007669"/>
    <property type="project" value="UniProtKB-UniRule"/>
</dbReference>
<comment type="subcellular location">
    <subcellularLocation>
        <location evidence="1 9">Mitochondrion</location>
    </subcellularLocation>
</comment>
<feature type="binding site" evidence="9">
    <location>
        <position position="111"/>
    </location>
    <ligand>
        <name>[4Fe-4S] cluster</name>
        <dbReference type="ChEBI" id="CHEBI:49883"/>
        <label>2</label>
        <note>4Fe-4S-S-AdoMet</note>
    </ligand>
</feature>
<dbReference type="SFLD" id="SFLDG01058">
    <property type="entry name" value="lipoyl_synthase_like"/>
    <property type="match status" value="1"/>
</dbReference>
<dbReference type="NCBIfam" id="NF004019">
    <property type="entry name" value="PRK05481.1"/>
    <property type="match status" value="1"/>
</dbReference>
<dbReference type="PIRSF" id="PIRSF005963">
    <property type="entry name" value="Lipoyl_synth"/>
    <property type="match status" value="1"/>
</dbReference>
<feature type="binding site" evidence="9">
    <location>
        <position position="118"/>
    </location>
    <ligand>
        <name>[4Fe-4S] cluster</name>
        <dbReference type="ChEBI" id="CHEBI:49883"/>
        <label>2</label>
        <note>4Fe-4S-S-AdoMet</note>
    </ligand>
</feature>
<dbReference type="NCBIfam" id="NF009544">
    <property type="entry name" value="PRK12928.1"/>
    <property type="match status" value="1"/>
</dbReference>
<dbReference type="AlphaFoldDB" id="A0A8J2X416"/>
<keyword evidence="2 9" id="KW-0004">4Fe-4S</keyword>
<dbReference type="InterPro" id="IPR031691">
    <property type="entry name" value="LIAS_N"/>
</dbReference>
<comment type="catalytic activity">
    <reaction evidence="8 9">
        <text>[[Fe-S] cluster scaffold protein carrying a second [4Fe-4S](2+) cluster] + N(6)-octanoyl-L-lysyl-[protein] + 2 oxidized [2Fe-2S]-[ferredoxin] + 2 S-adenosyl-L-methionine + 4 H(+) = [[Fe-S] cluster scaffold protein] + N(6)-[(R)-dihydrolipoyl]-L-lysyl-[protein] + 4 Fe(3+) + 2 hydrogen sulfide + 2 5'-deoxyadenosine + 2 L-methionine + 2 reduced [2Fe-2S]-[ferredoxin]</text>
        <dbReference type="Rhea" id="RHEA:16585"/>
        <dbReference type="Rhea" id="RHEA-COMP:9928"/>
        <dbReference type="Rhea" id="RHEA-COMP:10000"/>
        <dbReference type="Rhea" id="RHEA-COMP:10001"/>
        <dbReference type="Rhea" id="RHEA-COMP:10475"/>
        <dbReference type="Rhea" id="RHEA-COMP:14568"/>
        <dbReference type="Rhea" id="RHEA-COMP:14569"/>
        <dbReference type="ChEBI" id="CHEBI:15378"/>
        <dbReference type="ChEBI" id="CHEBI:17319"/>
        <dbReference type="ChEBI" id="CHEBI:29034"/>
        <dbReference type="ChEBI" id="CHEBI:29919"/>
        <dbReference type="ChEBI" id="CHEBI:33722"/>
        <dbReference type="ChEBI" id="CHEBI:33737"/>
        <dbReference type="ChEBI" id="CHEBI:33738"/>
        <dbReference type="ChEBI" id="CHEBI:57844"/>
        <dbReference type="ChEBI" id="CHEBI:59789"/>
        <dbReference type="ChEBI" id="CHEBI:78809"/>
        <dbReference type="ChEBI" id="CHEBI:83100"/>
        <dbReference type="EC" id="2.8.1.8"/>
    </reaction>
</comment>
<comment type="function">
    <text evidence="9">Catalyzes the radical-mediated insertion of two sulfur atoms into the C-6 and C-8 positions of the octanoyl moiety bound to the lipoyl domains of lipoate-dependent enzymes, thereby converting the octanoylated domains into lipoylated derivatives.</text>
</comment>
<evidence type="ECO:0000256" key="7">
    <source>
        <dbReference type="ARBA" id="ARBA00023014"/>
    </source>
</evidence>
<evidence type="ECO:0000256" key="6">
    <source>
        <dbReference type="ARBA" id="ARBA00023004"/>
    </source>
</evidence>
<keyword evidence="3 9" id="KW-0808">Transferase</keyword>
<dbReference type="FunFam" id="3.20.20.70:FF:000036">
    <property type="entry name" value="Lipoyl synthase, mitochondrial"/>
    <property type="match status" value="1"/>
</dbReference>
<evidence type="ECO:0000256" key="9">
    <source>
        <dbReference type="HAMAP-Rule" id="MF_03123"/>
    </source>
</evidence>
<evidence type="ECO:0000256" key="2">
    <source>
        <dbReference type="ARBA" id="ARBA00022485"/>
    </source>
</evidence>
<evidence type="ECO:0000313" key="12">
    <source>
        <dbReference type="Proteomes" id="UP000789595"/>
    </source>
</evidence>
<protein>
    <recommendedName>
        <fullName evidence="9">Lipoyl synthase, mitochondrial</fullName>
        <ecNumber evidence="9">2.8.1.8</ecNumber>
    </recommendedName>
    <alternativeName>
        <fullName evidence="9">Lipoate synthase</fullName>
        <shortName evidence="9">LS</shortName>
        <shortName evidence="9">Lip-syn</shortName>
    </alternativeName>
    <alternativeName>
        <fullName evidence="9">Lipoic acid synthase</fullName>
    </alternativeName>
</protein>
<dbReference type="HAMAP" id="MF_00206">
    <property type="entry name" value="Lipoyl_synth"/>
    <property type="match status" value="1"/>
</dbReference>
<dbReference type="PANTHER" id="PTHR10949">
    <property type="entry name" value="LIPOYL SYNTHASE"/>
    <property type="match status" value="1"/>
</dbReference>
<keyword evidence="6 9" id="KW-0408">Iron</keyword>
<dbReference type="SFLD" id="SFLDS00029">
    <property type="entry name" value="Radical_SAM"/>
    <property type="match status" value="1"/>
</dbReference>
<dbReference type="InterPro" id="IPR058240">
    <property type="entry name" value="rSAM_sf"/>
</dbReference>
<comment type="pathway">
    <text evidence="9">Protein modification; protein lipoylation via endogenous pathway; protein N(6)-(lipoyl)lysine from octanoyl-[acyl-carrier-protein]: step 2/2.</text>
</comment>
<dbReference type="Proteomes" id="UP000789595">
    <property type="component" value="Unassembled WGS sequence"/>
</dbReference>
<evidence type="ECO:0000256" key="5">
    <source>
        <dbReference type="ARBA" id="ARBA00022723"/>
    </source>
</evidence>
<organism evidence="11 12">
    <name type="scientific">Pelagomonas calceolata</name>
    <dbReference type="NCBI Taxonomy" id="35677"/>
    <lineage>
        <taxon>Eukaryota</taxon>
        <taxon>Sar</taxon>
        <taxon>Stramenopiles</taxon>
        <taxon>Ochrophyta</taxon>
        <taxon>Pelagophyceae</taxon>
        <taxon>Pelagomonadales</taxon>
        <taxon>Pelagomonadaceae</taxon>
        <taxon>Pelagomonas</taxon>
    </lineage>
</organism>
<dbReference type="EC" id="2.8.1.8" evidence="9"/>
<comment type="similarity">
    <text evidence="9">Belongs to the radical SAM superfamily. Lipoyl synthase family.</text>
</comment>
<dbReference type="NCBIfam" id="TIGR00510">
    <property type="entry name" value="lipA"/>
    <property type="match status" value="1"/>
</dbReference>
<keyword evidence="5 9" id="KW-0479">Metal-binding</keyword>
<feature type="binding site" evidence="9">
    <location>
        <position position="83"/>
    </location>
    <ligand>
        <name>[4Fe-4S] cluster</name>
        <dbReference type="ChEBI" id="CHEBI:49883"/>
        <label>1</label>
    </ligand>
</feature>
<evidence type="ECO:0000259" key="10">
    <source>
        <dbReference type="PROSITE" id="PS51918"/>
    </source>
</evidence>
<sequence length="373" mass="40210">MITMRRLLSSCATRAAPATQPRLAALRETLKKEAATPAKARKPAWLKAPAAAGANYERLRSTVRKQKLATVCEEARCPNIGECWGGRAAAGDESNEEHTATATIMIMGDTCTRGCRFCSVKTSRRPDALDPEEPSRTADAVNQWGLDYVVVTSVDRDDVHDHGSSHISETVRQLKAKTPHLLVEVLTPDFGGVVERVNEVALSGLDVFAHNVETVERLTPRVRDRRAGYQQTMNVLQAAKAANPALVTKSSIMLGLGETDDEILQTLRDLRAHGVDVVTFGQYLQPTKRHLKVVDYVTPEAFDRWRDAAQALGFLYVASGPLVRSSYRAGELFVKNVLRGRKPKKADVGAAAESLAAAAAASTAAAAAATAAA</sequence>
<keyword evidence="4 9" id="KW-0949">S-adenosyl-L-methionine</keyword>
<dbReference type="PANTHER" id="PTHR10949:SF0">
    <property type="entry name" value="LIPOYL SYNTHASE, MITOCHONDRIAL"/>
    <property type="match status" value="1"/>
</dbReference>
<dbReference type="OrthoDB" id="3231at2759"/>
<dbReference type="SUPFAM" id="SSF102114">
    <property type="entry name" value="Radical SAM enzymes"/>
    <property type="match status" value="1"/>
</dbReference>
<feature type="domain" description="Radical SAM core" evidence="10">
    <location>
        <begin position="94"/>
        <end position="315"/>
    </location>
</feature>
<evidence type="ECO:0000256" key="3">
    <source>
        <dbReference type="ARBA" id="ARBA00022679"/>
    </source>
</evidence>
<dbReference type="GO" id="GO:0051539">
    <property type="term" value="F:4 iron, 4 sulfur cluster binding"/>
    <property type="evidence" value="ECO:0007669"/>
    <property type="project" value="UniProtKB-UniRule"/>
</dbReference>
<comment type="caution">
    <text evidence="11">The sequence shown here is derived from an EMBL/GenBank/DDBJ whole genome shotgun (WGS) entry which is preliminary data.</text>
</comment>
<name>A0A8J2X416_9STRA</name>
<feature type="binding site" evidence="9">
    <location>
        <position position="115"/>
    </location>
    <ligand>
        <name>[4Fe-4S] cluster</name>
        <dbReference type="ChEBI" id="CHEBI:49883"/>
        <label>2</label>
        <note>4Fe-4S-S-AdoMet</note>
    </ligand>
</feature>
<keyword evidence="9" id="KW-0496">Mitochondrion</keyword>
<keyword evidence="7 9" id="KW-0411">Iron-sulfur</keyword>
<accession>A0A8J2X416</accession>
<dbReference type="GO" id="GO:0009249">
    <property type="term" value="P:protein lipoylation"/>
    <property type="evidence" value="ECO:0007669"/>
    <property type="project" value="UniProtKB-UniRule"/>
</dbReference>
<dbReference type="CDD" id="cd01335">
    <property type="entry name" value="Radical_SAM"/>
    <property type="match status" value="1"/>
</dbReference>
<feature type="binding site" evidence="9">
    <location>
        <position position="72"/>
    </location>
    <ligand>
        <name>[4Fe-4S] cluster</name>
        <dbReference type="ChEBI" id="CHEBI:49883"/>
        <label>1</label>
    </ligand>
</feature>
<dbReference type="Gene3D" id="3.20.20.70">
    <property type="entry name" value="Aldolase class I"/>
    <property type="match status" value="1"/>
</dbReference>
<evidence type="ECO:0000256" key="1">
    <source>
        <dbReference type="ARBA" id="ARBA00004173"/>
    </source>
</evidence>
<dbReference type="InterPro" id="IPR013785">
    <property type="entry name" value="Aldolase_TIM"/>
</dbReference>
<dbReference type="PROSITE" id="PS51918">
    <property type="entry name" value="RADICAL_SAM"/>
    <property type="match status" value="1"/>
</dbReference>
<gene>
    <name evidence="11" type="ORF">PECAL_6P18760</name>
</gene>
<dbReference type="InterPro" id="IPR007197">
    <property type="entry name" value="rSAM"/>
</dbReference>
<feature type="binding site" evidence="9">
    <location>
        <position position="77"/>
    </location>
    <ligand>
        <name>[4Fe-4S] cluster</name>
        <dbReference type="ChEBI" id="CHEBI:49883"/>
        <label>1</label>
    </ligand>
</feature>
<reference evidence="11" key="1">
    <citation type="submission" date="2021-11" db="EMBL/GenBank/DDBJ databases">
        <authorList>
            <consortium name="Genoscope - CEA"/>
            <person name="William W."/>
        </authorList>
    </citation>
    <scope>NUCLEOTIDE SEQUENCE</scope>
</reference>
<proteinExistence type="inferred from homology"/>
<dbReference type="SFLD" id="SFLDF00271">
    <property type="entry name" value="lipoyl_synthase"/>
    <property type="match status" value="1"/>
</dbReference>